<dbReference type="OrthoDB" id="174578at2"/>
<dbReference type="AlphaFoldDB" id="A0A1H9TFQ2"/>
<evidence type="ECO:0000313" key="3">
    <source>
        <dbReference type="Proteomes" id="UP000198815"/>
    </source>
</evidence>
<evidence type="ECO:0000313" key="2">
    <source>
        <dbReference type="EMBL" id="SER95784.1"/>
    </source>
</evidence>
<dbReference type="EMBL" id="FOGZ01000022">
    <property type="protein sequence ID" value="SER95784.1"/>
    <property type="molecule type" value="Genomic_DNA"/>
</dbReference>
<gene>
    <name evidence="2" type="ORF">SAMN05443377_12223</name>
</gene>
<organism evidence="2 3">
    <name type="scientific">Propionibacterium cyclohexanicum</name>
    <dbReference type="NCBI Taxonomy" id="64702"/>
    <lineage>
        <taxon>Bacteria</taxon>
        <taxon>Bacillati</taxon>
        <taxon>Actinomycetota</taxon>
        <taxon>Actinomycetes</taxon>
        <taxon>Propionibacteriales</taxon>
        <taxon>Propionibacteriaceae</taxon>
        <taxon>Propionibacterium</taxon>
    </lineage>
</organism>
<dbReference type="PANTHER" id="PTHR31528:SF15">
    <property type="entry name" value="RIBOFLAVIN-BINDING PROTEIN RIBY"/>
    <property type="match status" value="1"/>
</dbReference>
<evidence type="ECO:0000259" key="1">
    <source>
        <dbReference type="Pfam" id="PF09084"/>
    </source>
</evidence>
<dbReference type="GO" id="GO:0009228">
    <property type="term" value="P:thiamine biosynthetic process"/>
    <property type="evidence" value="ECO:0007669"/>
    <property type="project" value="InterPro"/>
</dbReference>
<protein>
    <submittedName>
        <fullName evidence="2">NitT/TauT family transport system substrate-binding protein</fullName>
    </submittedName>
</protein>
<accession>A0A1H9TFQ2</accession>
<feature type="domain" description="SsuA/THI5-like" evidence="1">
    <location>
        <begin position="69"/>
        <end position="278"/>
    </location>
</feature>
<dbReference type="PANTHER" id="PTHR31528">
    <property type="entry name" value="4-AMINO-5-HYDROXYMETHYL-2-METHYLPYRIMIDINE PHOSPHATE SYNTHASE THI11-RELATED"/>
    <property type="match status" value="1"/>
</dbReference>
<dbReference type="InterPro" id="IPR027939">
    <property type="entry name" value="NMT1/THI5"/>
</dbReference>
<name>A0A1H9TFQ2_9ACTN</name>
<reference evidence="2 3" key="1">
    <citation type="submission" date="2016-10" db="EMBL/GenBank/DDBJ databases">
        <authorList>
            <person name="de Groot N.N."/>
        </authorList>
    </citation>
    <scope>NUCLEOTIDE SEQUENCE [LARGE SCALE GENOMIC DNA]</scope>
    <source>
        <strain evidence="2 3">DSM 16859</strain>
    </source>
</reference>
<dbReference type="Proteomes" id="UP000198815">
    <property type="component" value="Unassembled WGS sequence"/>
</dbReference>
<keyword evidence="3" id="KW-1185">Reference proteome</keyword>
<proteinExistence type="predicted"/>
<dbReference type="Pfam" id="PF09084">
    <property type="entry name" value="NMT1"/>
    <property type="match status" value="1"/>
</dbReference>
<dbReference type="InterPro" id="IPR015168">
    <property type="entry name" value="SsuA/THI5"/>
</dbReference>
<dbReference type="STRING" id="64702.SAMN05443377_12223"/>
<dbReference type="Gene3D" id="3.40.190.10">
    <property type="entry name" value="Periplasmic binding protein-like II"/>
    <property type="match status" value="2"/>
</dbReference>
<dbReference type="RefSeq" id="WP_091970664.1">
    <property type="nucleotide sequence ID" value="NZ_FOGZ01000022.1"/>
</dbReference>
<sequence length="350" mass="36826">MKASRSRSVESIAAPAPNRRRNSRRLAVVLLVLTALLAGCSAGSGSAPQSSGSAAKALTIGLTYTPDIQFAPFYVGVEKGFFADEGLHVTLRHHGASESLTGALQAGEENVVYAGGDEMMVSRSQGVDVVSFATLYQTYPAELIVPADSPITRPEDLKGHSVGLPGEYGQNWYALLALLKQAGLSRSDVNIQSIGFTQQAALTSHKVDSVLGFSNNDAVKFRQAGFAIREIRLAPDAALVGAGLGASAATVKDRRADLQALIRGLARSIAYCRTNPDDTVAIAAKYVPTLSTQAQKDAAKAVLEATNSLYGDNIGQQDPQRWSDMSAFLLASGIMTRAVQPGDAFTSLAP</sequence>
<dbReference type="SUPFAM" id="SSF53850">
    <property type="entry name" value="Periplasmic binding protein-like II"/>
    <property type="match status" value="1"/>
</dbReference>